<name>A0A7N1A6R2_KALFE</name>
<feature type="transmembrane region" description="Helical" evidence="6">
    <location>
        <begin position="110"/>
        <end position="130"/>
    </location>
</feature>
<comment type="subcellular location">
    <subcellularLocation>
        <location evidence="1 6">Membrane</location>
        <topology evidence="1 6">Multi-pass membrane protein</topology>
    </subcellularLocation>
</comment>
<feature type="transmembrane region" description="Helical" evidence="6">
    <location>
        <begin position="315"/>
        <end position="334"/>
    </location>
</feature>
<sequence>MAISCCCTREAIRGLRPAMLMVMVQASFAGVNVLVKLAVNHGMSIKVFIAYRFMFATGFILPVALLAERKSRPKLTPMIVWQGFLCGLFGGTLVQIPYMECLVLTSPTFASAMGNLVPAATFILALIFRLEKLGLKTLPGKMKIIGTVVGIGGAMTLTFYKGVDLKLWDTHMDLMKIVGTEDSTSPLTPKSVNPVMGAIMGGLSCISFGIWLIIQTKLNVRYPCQYSCTALLSFMAAVQTTVFALCVERNWSRWKLEFNIRLLTVIYSGAVVSGMMISVMAWCVRMRGPLFVSVFNPLMLVLVALASSLLLQEKLTLGCVLGGVLIISGVYTVLWGKGQEMKRLTSTSPTAEEDQKDQKSTTIAICDDPSEQEKSMNSTKKIADGGLKEDV</sequence>
<dbReference type="SUPFAM" id="SSF103481">
    <property type="entry name" value="Multidrug resistance efflux transporter EmrE"/>
    <property type="match status" value="2"/>
</dbReference>
<feature type="transmembrane region" description="Helical" evidence="6">
    <location>
        <begin position="195"/>
        <end position="214"/>
    </location>
</feature>
<feature type="domain" description="EamA" evidence="8">
    <location>
        <begin position="19"/>
        <end position="156"/>
    </location>
</feature>
<dbReference type="InterPro" id="IPR037185">
    <property type="entry name" value="EmrE-like"/>
</dbReference>
<evidence type="ECO:0000256" key="4">
    <source>
        <dbReference type="ARBA" id="ARBA00022989"/>
    </source>
</evidence>
<dbReference type="AlphaFoldDB" id="A0A7N1A6R2"/>
<feature type="transmembrane region" description="Helical" evidence="6">
    <location>
        <begin position="79"/>
        <end position="98"/>
    </location>
</feature>
<feature type="domain" description="EamA" evidence="8">
    <location>
        <begin position="196"/>
        <end position="334"/>
    </location>
</feature>
<dbReference type="OMA" id="MFATVIM"/>
<keyword evidence="3 6" id="KW-0812">Transmembrane</keyword>
<feature type="transmembrane region" description="Helical" evidence="6">
    <location>
        <begin position="290"/>
        <end position="309"/>
    </location>
</feature>
<evidence type="ECO:0000256" key="2">
    <source>
        <dbReference type="ARBA" id="ARBA00007635"/>
    </source>
</evidence>
<feature type="transmembrane region" description="Helical" evidence="6">
    <location>
        <begin position="45"/>
        <end position="67"/>
    </location>
</feature>
<dbReference type="EnsemblPlants" id="Kaladp0630s0044.1.v1.1">
    <property type="protein sequence ID" value="Kaladp0630s0044.1.v1.1"/>
    <property type="gene ID" value="Kaladp0630s0044.v1.1"/>
</dbReference>
<evidence type="ECO:0000259" key="8">
    <source>
        <dbReference type="Pfam" id="PF00892"/>
    </source>
</evidence>
<dbReference type="InterPro" id="IPR000620">
    <property type="entry name" value="EamA_dom"/>
</dbReference>
<dbReference type="Pfam" id="PF00892">
    <property type="entry name" value="EamA"/>
    <property type="match status" value="2"/>
</dbReference>
<feature type="region of interest" description="Disordered" evidence="7">
    <location>
        <begin position="345"/>
        <end position="391"/>
    </location>
</feature>
<evidence type="ECO:0000256" key="6">
    <source>
        <dbReference type="RuleBase" id="RU363077"/>
    </source>
</evidence>
<feature type="transmembrane region" description="Helical" evidence="6">
    <location>
        <begin position="265"/>
        <end position="283"/>
    </location>
</feature>
<keyword evidence="10" id="KW-1185">Reference proteome</keyword>
<evidence type="ECO:0000256" key="7">
    <source>
        <dbReference type="SAM" id="MobiDB-lite"/>
    </source>
</evidence>
<evidence type="ECO:0000256" key="3">
    <source>
        <dbReference type="ARBA" id="ARBA00022692"/>
    </source>
</evidence>
<feature type="compositionally biased region" description="Basic and acidic residues" evidence="7">
    <location>
        <begin position="381"/>
        <end position="391"/>
    </location>
</feature>
<dbReference type="GO" id="GO:0016020">
    <property type="term" value="C:membrane"/>
    <property type="evidence" value="ECO:0007669"/>
    <property type="project" value="UniProtKB-SubCell"/>
</dbReference>
<evidence type="ECO:0000313" key="9">
    <source>
        <dbReference type="EnsemblPlants" id="Kaladp0630s0044.1.v1.1"/>
    </source>
</evidence>
<evidence type="ECO:0000313" key="10">
    <source>
        <dbReference type="Proteomes" id="UP000594263"/>
    </source>
</evidence>
<dbReference type="Proteomes" id="UP000594263">
    <property type="component" value="Unplaced"/>
</dbReference>
<dbReference type="GO" id="GO:0022857">
    <property type="term" value="F:transmembrane transporter activity"/>
    <property type="evidence" value="ECO:0007669"/>
    <property type="project" value="InterPro"/>
</dbReference>
<dbReference type="InterPro" id="IPR030184">
    <property type="entry name" value="WAT1-related"/>
</dbReference>
<accession>A0A7N1A6R2</accession>
<evidence type="ECO:0000256" key="5">
    <source>
        <dbReference type="ARBA" id="ARBA00023136"/>
    </source>
</evidence>
<feature type="transmembrane region" description="Helical" evidence="6">
    <location>
        <begin position="18"/>
        <end position="39"/>
    </location>
</feature>
<feature type="transmembrane region" description="Helical" evidence="6">
    <location>
        <begin position="226"/>
        <end position="245"/>
    </location>
</feature>
<keyword evidence="4 6" id="KW-1133">Transmembrane helix</keyword>
<comment type="similarity">
    <text evidence="2 6">Belongs to the drug/metabolite transporter (DMT) superfamily. Plant drug/metabolite exporter (P-DME) (TC 2.A.7.4) family.</text>
</comment>
<feature type="transmembrane region" description="Helical" evidence="6">
    <location>
        <begin position="142"/>
        <end position="160"/>
    </location>
</feature>
<proteinExistence type="inferred from homology"/>
<reference evidence="9" key="1">
    <citation type="submission" date="2021-01" db="UniProtKB">
        <authorList>
            <consortium name="EnsemblPlants"/>
        </authorList>
    </citation>
    <scope>IDENTIFICATION</scope>
</reference>
<dbReference type="Gramene" id="Kaladp0630s0044.1.v1.1">
    <property type="protein sequence ID" value="Kaladp0630s0044.1.v1.1"/>
    <property type="gene ID" value="Kaladp0630s0044.v1.1"/>
</dbReference>
<organism evidence="9 10">
    <name type="scientific">Kalanchoe fedtschenkoi</name>
    <name type="common">Lavender scallops</name>
    <name type="synonym">South American air plant</name>
    <dbReference type="NCBI Taxonomy" id="63787"/>
    <lineage>
        <taxon>Eukaryota</taxon>
        <taxon>Viridiplantae</taxon>
        <taxon>Streptophyta</taxon>
        <taxon>Embryophyta</taxon>
        <taxon>Tracheophyta</taxon>
        <taxon>Spermatophyta</taxon>
        <taxon>Magnoliopsida</taxon>
        <taxon>eudicotyledons</taxon>
        <taxon>Gunneridae</taxon>
        <taxon>Pentapetalae</taxon>
        <taxon>Saxifragales</taxon>
        <taxon>Crassulaceae</taxon>
        <taxon>Kalanchoe</taxon>
    </lineage>
</organism>
<evidence type="ECO:0000256" key="1">
    <source>
        <dbReference type="ARBA" id="ARBA00004141"/>
    </source>
</evidence>
<protein>
    <recommendedName>
        <fullName evidence="6">WAT1-related protein</fullName>
    </recommendedName>
</protein>
<dbReference type="PANTHER" id="PTHR31218">
    <property type="entry name" value="WAT1-RELATED PROTEIN"/>
    <property type="match status" value="1"/>
</dbReference>
<keyword evidence="5 6" id="KW-0472">Membrane</keyword>